<organism evidence="1 2">
    <name type="scientific">Acidianus brierleyi</name>
    <dbReference type="NCBI Taxonomy" id="41673"/>
    <lineage>
        <taxon>Archaea</taxon>
        <taxon>Thermoproteota</taxon>
        <taxon>Thermoprotei</taxon>
        <taxon>Sulfolobales</taxon>
        <taxon>Sulfolobaceae</taxon>
        <taxon>Acidianus</taxon>
    </lineage>
</organism>
<proteinExistence type="predicted"/>
<evidence type="ECO:0000313" key="1">
    <source>
        <dbReference type="EMBL" id="AWR95706.1"/>
    </source>
</evidence>
<evidence type="ECO:0008006" key="3">
    <source>
        <dbReference type="Google" id="ProtNLM"/>
    </source>
</evidence>
<evidence type="ECO:0000313" key="2">
    <source>
        <dbReference type="Proteomes" id="UP000248044"/>
    </source>
</evidence>
<name>A0A2U9II87_9CREN</name>
<protein>
    <recommendedName>
        <fullName evidence="3">Phytoene desaturase</fullName>
    </recommendedName>
</protein>
<reference evidence="1 2" key="1">
    <citation type="submission" date="2018-05" db="EMBL/GenBank/DDBJ databases">
        <title>Complete Genome Sequences of Extremely Thermoacidophilic, Metal-Mobilizing Type-Strain Members of the Archaeal Family Sulfolobaceae: Acidianus brierleyi DSM-1651T, Acidianus sulfidivorans DSM-18786T, Metallosphaera hakonensis DSM-7519T, and Metallosphaera prunae DSM-10039T.</title>
        <authorList>
            <person name="Counts J.A."/>
            <person name="Kelly R.M."/>
        </authorList>
    </citation>
    <scope>NUCLEOTIDE SEQUENCE [LARGE SCALE GENOMIC DNA]</scope>
    <source>
        <strain evidence="1 2">DSM 1651</strain>
    </source>
</reference>
<dbReference type="Proteomes" id="UP000248044">
    <property type="component" value="Chromosome"/>
</dbReference>
<dbReference type="EMBL" id="CP029289">
    <property type="protein sequence ID" value="AWR95706.1"/>
    <property type="molecule type" value="Genomic_DNA"/>
</dbReference>
<dbReference type="KEGG" id="abri:DFR85_15050"/>
<dbReference type="AlphaFoldDB" id="A0A2U9II87"/>
<sequence length="89" mass="10541">MTWLTLLLIELRELKLSLSIVNWKIYYFLQKAHFYCIILMKYIERTHKAMRSKKVKNLYYVGHYTHPGVGVPMVLISAEILANIITINQ</sequence>
<keyword evidence="2" id="KW-1185">Reference proteome</keyword>
<gene>
    <name evidence="1" type="ORF">DFR85_15050</name>
</gene>
<accession>A0A2U9II87</accession>